<dbReference type="Proteomes" id="UP001310386">
    <property type="component" value="Unassembled WGS sequence"/>
</dbReference>
<evidence type="ECO:0000256" key="1">
    <source>
        <dbReference type="SAM" id="MobiDB-lite"/>
    </source>
</evidence>
<comment type="caution">
    <text evidence="3">The sequence shown here is derived from an EMBL/GenBank/DDBJ whole genome shotgun (WGS) entry which is preliminary data.</text>
</comment>
<evidence type="ECO:0008006" key="5">
    <source>
        <dbReference type="Google" id="ProtNLM"/>
    </source>
</evidence>
<evidence type="ECO:0000313" key="4">
    <source>
        <dbReference type="Proteomes" id="UP001310386"/>
    </source>
</evidence>
<name>A0ABU5ZKC6_9BACL</name>
<feature type="chain" id="PRO_5045726241" description="Copper amine oxidase-like N-terminal domain-containing protein" evidence="2">
    <location>
        <begin position="26"/>
        <end position="282"/>
    </location>
</feature>
<dbReference type="InterPro" id="IPR036582">
    <property type="entry name" value="Mao_N_sf"/>
</dbReference>
<dbReference type="SUPFAM" id="SSF55383">
    <property type="entry name" value="Copper amine oxidase, domain N"/>
    <property type="match status" value="1"/>
</dbReference>
<accession>A0ABU5ZKC6</accession>
<feature type="region of interest" description="Disordered" evidence="1">
    <location>
        <begin position="96"/>
        <end position="120"/>
    </location>
</feature>
<proteinExistence type="predicted"/>
<protein>
    <recommendedName>
        <fullName evidence="5">Copper amine oxidase-like N-terminal domain-containing protein</fullName>
    </recommendedName>
</protein>
<organism evidence="3 4">
    <name type="scientific">Ferviditalea candida</name>
    <dbReference type="NCBI Taxonomy" id="3108399"/>
    <lineage>
        <taxon>Bacteria</taxon>
        <taxon>Bacillati</taxon>
        <taxon>Bacillota</taxon>
        <taxon>Bacilli</taxon>
        <taxon>Bacillales</taxon>
        <taxon>Paenibacillaceae</taxon>
        <taxon>Ferviditalea</taxon>
    </lineage>
</organism>
<feature type="compositionally biased region" description="Polar residues" evidence="1">
    <location>
        <begin position="101"/>
        <end position="120"/>
    </location>
</feature>
<evidence type="ECO:0000256" key="2">
    <source>
        <dbReference type="SAM" id="SignalP"/>
    </source>
</evidence>
<reference evidence="3" key="1">
    <citation type="submission" date="2023-12" db="EMBL/GenBank/DDBJ databases">
        <title>Fervidustalea candida gen. nov., sp. nov., a novel member of the family Paenibacillaceae isolated from a geothermal area.</title>
        <authorList>
            <person name="Li W.-J."/>
            <person name="Jiao J.-Y."/>
            <person name="Chen Y."/>
        </authorList>
    </citation>
    <scope>NUCLEOTIDE SEQUENCE</scope>
    <source>
        <strain evidence="3">SYSU GA230002</strain>
    </source>
</reference>
<sequence length="282" mass="31342">MLNKFVKFMVPVLIAVFSFAAGVYASGESEKVTAFLRNDYHVKVDGREAAAAKVLVYNNESYLPVRTIGELLGNEILWGSETKSILIGSRPAPTGRVPASCTDSQQGTNAGSGSVQTGPITGNPNYPAEIKFSSVIEYLVQLNGIKHEILANSYNGVLYFRYADLVSLGIDLNGVSVTTEQYTKDYYVPSDELRDRLKNPEKFEPMSEPIIRETDQEKIDALKVMTSTTGIKVHDIRPIEGTNEYECLWEENSHFYAYRVKLIQKTDGTWGVGGFQTIDIYP</sequence>
<dbReference type="EMBL" id="JAYJLD010000025">
    <property type="protein sequence ID" value="MEB3102950.1"/>
    <property type="molecule type" value="Genomic_DNA"/>
</dbReference>
<dbReference type="RefSeq" id="WP_371755074.1">
    <property type="nucleotide sequence ID" value="NZ_JAYJLD010000025.1"/>
</dbReference>
<keyword evidence="4" id="KW-1185">Reference proteome</keyword>
<keyword evidence="2" id="KW-0732">Signal</keyword>
<feature type="signal peptide" evidence="2">
    <location>
        <begin position="1"/>
        <end position="25"/>
    </location>
</feature>
<gene>
    <name evidence="3" type="ORF">VF724_14935</name>
</gene>
<evidence type="ECO:0000313" key="3">
    <source>
        <dbReference type="EMBL" id="MEB3102950.1"/>
    </source>
</evidence>